<dbReference type="AlphaFoldDB" id="A0A8R2D7Y2"/>
<reference evidence="2" key="2">
    <citation type="submission" date="2022-06" db="UniProtKB">
        <authorList>
            <consortium name="EnsemblMetazoa"/>
        </authorList>
    </citation>
    <scope>IDENTIFICATION</scope>
</reference>
<dbReference type="EnsemblMetazoa" id="XM_003247634.4">
    <property type="protein sequence ID" value="XP_003247682.1"/>
    <property type="gene ID" value="LOC100572377"/>
</dbReference>
<protein>
    <recommendedName>
        <fullName evidence="1">DUF4781 domain-containing protein</fullName>
    </recommendedName>
</protein>
<dbReference type="RefSeq" id="XP_003247681.1">
    <property type="nucleotide sequence ID" value="XM_003247633.3"/>
</dbReference>
<dbReference type="KEGG" id="api:100572377"/>
<name>A0A8R2D7Y2_ACYPI</name>
<evidence type="ECO:0000259" key="1">
    <source>
        <dbReference type="Pfam" id="PF16013"/>
    </source>
</evidence>
<dbReference type="Proteomes" id="UP000007819">
    <property type="component" value="Chromosome X"/>
</dbReference>
<dbReference type="EnsemblMetazoa" id="XM_003247633.4">
    <property type="protein sequence ID" value="XP_003247681.1"/>
    <property type="gene ID" value="LOC100572377"/>
</dbReference>
<dbReference type="EnsemblMetazoa" id="XM_003247636.4">
    <property type="protein sequence ID" value="XP_003247684.1"/>
    <property type="gene ID" value="LOC100572377"/>
</dbReference>
<sequence length="696" mass="79868">MDENQENTIKKALQLIRHLEFLQYSFFDGRPEWTTIKKNDLKLFMAYTYYDYPLNNEHNNDLKDIDGENLNDIFMLYNNEVQKSILTMIKKIEKCIQLNDQSRSIEVGVTITYSICKIKCKLLDTTNACCISPDKDIIHQWKLIRIKVNSQVFFVDFIAGRTYKNWDDYMENNTLPEGNIFYPKSGFYDETNSLIPYTTPASRKSKKFLKNVDLSMRLANAVGGLSLMYGMLNPMTAPIVIFSAASLGSSSIWEAGREIQNLIDIYRHKQCLSVSQLCKEWVKLSLIITGTVTALLPVKAISSVTTEVNVITNTSRLGKSMALLQKGVSITRYSLEIIHTTLNIMDKKSKLRWEDALSLSLDLFIITGSLAPIKDVKNIIIGMSSEAVWLPIFKTMEKFPYYLSQHFWKSVYFFKMHFDVFTERVAIFLLGKLTLDNLLFAWRKMYHLMNVYQKQMAALDDSDLLRHIVDGVTADERVKYVLCGQHILKLLDGLRREAVKRSLTHRAQIKYCVDRIMREAKKLSSLHDDSLAESARLGETRSKVNEEFCKMFGLDRCAMDQYAKWAIFEVGRDPAALLADYWEHASLPENKYDDQLLYTFGTNQSVKMYSLLAPCDALDIESCVRFANMLYPQPHGYQNHEFVQSPDEDISFLVLSSEIVFFGVELFDGVPKMNVCFYCCPGSLPKVAAAEPAVVF</sequence>
<dbReference type="EnsemblMetazoa" id="XM_029487772.1">
    <property type="protein sequence ID" value="XP_029343632.1"/>
    <property type="gene ID" value="LOC100572377"/>
</dbReference>
<dbReference type="RefSeq" id="XP_016663658.1">
    <property type="nucleotide sequence ID" value="XM_016808169.1"/>
</dbReference>
<organism evidence="2 3">
    <name type="scientific">Acyrthosiphon pisum</name>
    <name type="common">Pea aphid</name>
    <dbReference type="NCBI Taxonomy" id="7029"/>
    <lineage>
        <taxon>Eukaryota</taxon>
        <taxon>Metazoa</taxon>
        <taxon>Ecdysozoa</taxon>
        <taxon>Arthropoda</taxon>
        <taxon>Hexapoda</taxon>
        <taxon>Insecta</taxon>
        <taxon>Pterygota</taxon>
        <taxon>Neoptera</taxon>
        <taxon>Paraneoptera</taxon>
        <taxon>Hemiptera</taxon>
        <taxon>Sternorrhyncha</taxon>
        <taxon>Aphidomorpha</taxon>
        <taxon>Aphidoidea</taxon>
        <taxon>Aphididae</taxon>
        <taxon>Macrosiphini</taxon>
        <taxon>Acyrthosiphon</taxon>
    </lineage>
</organism>
<dbReference type="GeneID" id="100572377"/>
<dbReference type="PANTHER" id="PTHR21115">
    <property type="entry name" value="GH06117P-RELATED"/>
    <property type="match status" value="1"/>
</dbReference>
<reference evidence="3" key="1">
    <citation type="submission" date="2010-06" db="EMBL/GenBank/DDBJ databases">
        <authorList>
            <person name="Jiang H."/>
            <person name="Abraham K."/>
            <person name="Ali S."/>
            <person name="Alsbrooks S.L."/>
            <person name="Anim B.N."/>
            <person name="Anosike U.S."/>
            <person name="Attaway T."/>
            <person name="Bandaranaike D.P."/>
            <person name="Battles P.K."/>
            <person name="Bell S.N."/>
            <person name="Bell A.V."/>
            <person name="Beltran B."/>
            <person name="Bickham C."/>
            <person name="Bustamante Y."/>
            <person name="Caleb T."/>
            <person name="Canada A."/>
            <person name="Cardenas V."/>
            <person name="Carter K."/>
            <person name="Chacko J."/>
            <person name="Chandrabose M.N."/>
            <person name="Chavez D."/>
            <person name="Chavez A."/>
            <person name="Chen L."/>
            <person name="Chu H.-S."/>
            <person name="Claassen K.J."/>
            <person name="Cockrell R."/>
            <person name="Collins M."/>
            <person name="Cooper J.A."/>
            <person name="Cree A."/>
            <person name="Curry S.M."/>
            <person name="Da Y."/>
            <person name="Dao M.D."/>
            <person name="Das B."/>
            <person name="Davila M.-L."/>
            <person name="Davy-Carroll L."/>
            <person name="Denson S."/>
            <person name="Dinh H."/>
            <person name="Ebong V.E."/>
            <person name="Edwards J.R."/>
            <person name="Egan A."/>
            <person name="El-Daye J."/>
            <person name="Escobedo L."/>
            <person name="Fernandez S."/>
            <person name="Fernando P.R."/>
            <person name="Flagg N."/>
            <person name="Forbes L.D."/>
            <person name="Fowler R.G."/>
            <person name="Fu Q."/>
            <person name="Gabisi R.A."/>
            <person name="Ganer J."/>
            <person name="Garbino Pronczuk A."/>
            <person name="Garcia R.M."/>
            <person name="Garner T."/>
            <person name="Garrett T.E."/>
            <person name="Gonzalez D.A."/>
            <person name="Hamid H."/>
            <person name="Hawkins E.S."/>
            <person name="Hirani K."/>
            <person name="Hogues M.E."/>
            <person name="Hollins B."/>
            <person name="Hsiao C.-H."/>
            <person name="Jabil R."/>
            <person name="James M.L."/>
            <person name="Jhangiani S.N."/>
            <person name="Johnson B."/>
            <person name="Johnson Q."/>
            <person name="Joshi V."/>
            <person name="Kalu J.B."/>
            <person name="Kam C."/>
            <person name="Kashfia A."/>
            <person name="Keebler J."/>
            <person name="Kisamo H."/>
            <person name="Kovar C.L."/>
            <person name="Lago L.A."/>
            <person name="Lai C.-Y."/>
            <person name="Laidlaw J."/>
            <person name="Lara F."/>
            <person name="Le T.-K."/>
            <person name="Lee S.L."/>
            <person name="Legall F.H."/>
            <person name="Lemon S.J."/>
            <person name="Lewis L.R."/>
            <person name="Li B."/>
            <person name="Liu Y."/>
            <person name="Liu Y.-S."/>
            <person name="Lopez J."/>
            <person name="Lozado R.J."/>
            <person name="Lu J."/>
            <person name="Madu R.C."/>
            <person name="Maheshwari M."/>
            <person name="Maheshwari R."/>
            <person name="Malloy K."/>
            <person name="Martinez E."/>
            <person name="Mathew T."/>
            <person name="Mercado I.C."/>
            <person name="Mercado C."/>
            <person name="Meyer B."/>
            <person name="Montgomery K."/>
            <person name="Morgan M.B."/>
            <person name="Munidasa M."/>
            <person name="Nazareth L.V."/>
            <person name="Nelson J."/>
            <person name="Ng B.M."/>
            <person name="Nguyen N.B."/>
            <person name="Nguyen P.Q."/>
            <person name="Nguyen T."/>
            <person name="Obregon M."/>
            <person name="Okwuonu G.O."/>
            <person name="Onwere C.G."/>
            <person name="Orozco G."/>
            <person name="Parra A."/>
            <person name="Patel S."/>
            <person name="Patil S."/>
            <person name="Perez A."/>
            <person name="Perez Y."/>
            <person name="Pham C."/>
            <person name="Primus E.L."/>
            <person name="Pu L.-L."/>
            <person name="Puazo M."/>
            <person name="Qin X."/>
            <person name="Quiroz J.B."/>
            <person name="Reese J."/>
            <person name="Richards S."/>
            <person name="Rives C.M."/>
            <person name="Robberts R."/>
            <person name="Ruiz S.J."/>
            <person name="Ruiz M.J."/>
            <person name="Santibanez J."/>
            <person name="Schneider B.W."/>
            <person name="Sisson I."/>
            <person name="Smith M."/>
            <person name="Sodergren E."/>
            <person name="Song X.-Z."/>
            <person name="Song B.B."/>
            <person name="Summersgill H."/>
            <person name="Thelus R."/>
            <person name="Thornton R.D."/>
            <person name="Trejos Z.Y."/>
            <person name="Usmani K."/>
            <person name="Vattathil S."/>
            <person name="Villasana D."/>
            <person name="Walker D.L."/>
            <person name="Wang S."/>
            <person name="Wang K."/>
            <person name="White C.S."/>
            <person name="Williams A.C."/>
            <person name="Williamson J."/>
            <person name="Wilson K."/>
            <person name="Woghiren I.O."/>
            <person name="Woodworth J.R."/>
            <person name="Worley K.C."/>
            <person name="Wright R.A."/>
            <person name="Wu W."/>
            <person name="Young L."/>
            <person name="Zhang L."/>
            <person name="Zhang J."/>
            <person name="Zhu Y."/>
            <person name="Muzny D.M."/>
            <person name="Weinstock G."/>
            <person name="Gibbs R.A."/>
        </authorList>
    </citation>
    <scope>NUCLEOTIDE SEQUENCE [LARGE SCALE GENOMIC DNA]</scope>
    <source>
        <strain evidence="3">LSR1</strain>
    </source>
</reference>
<dbReference type="RefSeq" id="XP_008187699.1">
    <property type="nucleotide sequence ID" value="XM_008189477.2"/>
</dbReference>
<dbReference type="PANTHER" id="PTHR21115:SF0">
    <property type="entry name" value="GH06117P-RELATED"/>
    <property type="match status" value="1"/>
</dbReference>
<dbReference type="RefSeq" id="XP_003247684.1">
    <property type="nucleotide sequence ID" value="XM_003247636.3"/>
</dbReference>
<keyword evidence="3" id="KW-1185">Reference proteome</keyword>
<dbReference type="InterPro" id="IPR031962">
    <property type="entry name" value="DUF4781"/>
</dbReference>
<feature type="domain" description="DUF4781" evidence="1">
    <location>
        <begin position="142"/>
        <end position="381"/>
    </location>
</feature>
<dbReference type="EnsemblMetazoa" id="XM_016808169.2">
    <property type="protein sequence ID" value="XP_016663658.1"/>
    <property type="gene ID" value="LOC100572377"/>
</dbReference>
<dbReference type="EnsemblMetazoa" id="XM_029487766.1">
    <property type="protein sequence ID" value="XP_029343626.1"/>
    <property type="gene ID" value="LOC100572377"/>
</dbReference>
<evidence type="ECO:0000313" key="2">
    <source>
        <dbReference type="EnsemblMetazoa" id="XP_016663656.1"/>
    </source>
</evidence>
<dbReference type="EnsemblMetazoa" id="XM_029487776.1">
    <property type="protein sequence ID" value="XP_029343636.1"/>
    <property type="gene ID" value="LOC100572377"/>
</dbReference>
<accession>A0A8R2D7Y2</accession>
<evidence type="ECO:0000313" key="3">
    <source>
        <dbReference type="Proteomes" id="UP000007819"/>
    </source>
</evidence>
<dbReference type="RefSeq" id="XP_003247682.1">
    <property type="nucleotide sequence ID" value="XM_003247634.3"/>
</dbReference>
<dbReference type="EnsemblMetazoa" id="XM_029487779.1">
    <property type="protein sequence ID" value="XP_029343639.1"/>
    <property type="gene ID" value="LOC100572377"/>
</dbReference>
<dbReference type="EnsemblMetazoa" id="XM_016808166.2">
    <property type="protein sequence ID" value="XP_016663655.1"/>
    <property type="gene ID" value="LOC100572377"/>
</dbReference>
<dbReference type="RefSeq" id="XP_016663655.1">
    <property type="nucleotide sequence ID" value="XM_016808166.1"/>
</dbReference>
<dbReference type="RefSeq" id="XP_016663656.1">
    <property type="nucleotide sequence ID" value="XM_016808167.1"/>
</dbReference>
<dbReference type="Pfam" id="PF16013">
    <property type="entry name" value="DUF4781"/>
    <property type="match status" value="1"/>
</dbReference>
<dbReference type="EnsemblMetazoa" id="XM_016808167.2">
    <property type="protein sequence ID" value="XP_016663656.1"/>
    <property type="gene ID" value="LOC100572377"/>
</dbReference>
<dbReference type="OrthoDB" id="6598023at2759"/>
<dbReference type="EnsemblMetazoa" id="XM_008189477.3">
    <property type="protein sequence ID" value="XP_008187699.1"/>
    <property type="gene ID" value="LOC100572377"/>
</dbReference>
<proteinExistence type="predicted"/>